<dbReference type="AlphaFoldDB" id="A0A2S4KPE6"/>
<gene>
    <name evidence="7" type="ORF">TPAR_07715</name>
</gene>
<evidence type="ECO:0000256" key="2">
    <source>
        <dbReference type="ARBA" id="ARBA00022553"/>
    </source>
</evidence>
<feature type="region of interest" description="Disordered" evidence="6">
    <location>
        <begin position="1"/>
        <end position="84"/>
    </location>
</feature>
<dbReference type="Proteomes" id="UP000237481">
    <property type="component" value="Unassembled WGS sequence"/>
</dbReference>
<dbReference type="PANTHER" id="PTHR15263">
    <property type="entry name" value="I-KAPPA-B-LIKE PROTEIN IKBL"/>
    <property type="match status" value="1"/>
</dbReference>
<dbReference type="GO" id="GO:0005634">
    <property type="term" value="C:nucleus"/>
    <property type="evidence" value="ECO:0007669"/>
    <property type="project" value="UniProtKB-SubCell"/>
</dbReference>
<dbReference type="PANTHER" id="PTHR15263:SF1">
    <property type="entry name" value="NF-KAPPA-B INHIBITOR-LIKE PROTEIN 1"/>
    <property type="match status" value="1"/>
</dbReference>
<evidence type="ECO:0000256" key="1">
    <source>
        <dbReference type="ARBA" id="ARBA00004123"/>
    </source>
</evidence>
<organism evidence="7 8">
    <name type="scientific">Tolypocladium paradoxum</name>
    <dbReference type="NCBI Taxonomy" id="94208"/>
    <lineage>
        <taxon>Eukaryota</taxon>
        <taxon>Fungi</taxon>
        <taxon>Dikarya</taxon>
        <taxon>Ascomycota</taxon>
        <taxon>Pezizomycotina</taxon>
        <taxon>Sordariomycetes</taxon>
        <taxon>Hypocreomycetidae</taxon>
        <taxon>Hypocreales</taxon>
        <taxon>Ophiocordycipitaceae</taxon>
        <taxon>Tolypocladium</taxon>
    </lineage>
</organism>
<evidence type="ECO:0000256" key="4">
    <source>
        <dbReference type="ARBA" id="ARBA00023043"/>
    </source>
</evidence>
<comment type="caution">
    <text evidence="7">The sequence shown here is derived from an EMBL/GenBank/DDBJ whole genome shotgun (WGS) entry which is preliminary data.</text>
</comment>
<keyword evidence="8" id="KW-1185">Reference proteome</keyword>
<keyword evidence="3" id="KW-0677">Repeat</keyword>
<dbReference type="EMBL" id="PKSG01000918">
    <property type="protein sequence ID" value="POR32060.1"/>
    <property type="molecule type" value="Genomic_DNA"/>
</dbReference>
<evidence type="ECO:0000256" key="6">
    <source>
        <dbReference type="SAM" id="MobiDB-lite"/>
    </source>
</evidence>
<accession>A0A2S4KPE6</accession>
<sequence length="252" mass="29535">MASSRRSGRCLADQDSQPQVGAIPKPDTKADSKEFDVKDLKKNEEAEQQRQQEQRESEERESEERERERGERQERESRARQAKERAQALRQKAWRRAREREEIEKRDWAAAWVRYSQAWKAIEAGQDALTCHDILWPTKSRMLPNLSEDNVRLFFRKAAPVHLSSEPEEELFRLMSQENKRWHTDKIMSRFGREPLESSLADNINRTSKLLVQLRGKYESHGNVVDDTSLMFMSICLCLLLVQRSSGSAYQL</sequence>
<proteinExistence type="predicted"/>
<evidence type="ECO:0000313" key="7">
    <source>
        <dbReference type="EMBL" id="POR32060.1"/>
    </source>
</evidence>
<keyword evidence="2" id="KW-0597">Phosphoprotein</keyword>
<dbReference type="OrthoDB" id="412109at2759"/>
<evidence type="ECO:0000313" key="8">
    <source>
        <dbReference type="Proteomes" id="UP000237481"/>
    </source>
</evidence>
<evidence type="ECO:0000256" key="5">
    <source>
        <dbReference type="ARBA" id="ARBA00023242"/>
    </source>
</evidence>
<protein>
    <submittedName>
        <fullName evidence="7">Uncharacterized protein</fullName>
    </submittedName>
</protein>
<feature type="compositionally biased region" description="Basic and acidic residues" evidence="6">
    <location>
        <begin position="26"/>
        <end position="84"/>
    </location>
</feature>
<keyword evidence="5" id="KW-0539">Nucleus</keyword>
<dbReference type="GO" id="GO:0043124">
    <property type="term" value="P:negative regulation of canonical NF-kappaB signal transduction"/>
    <property type="evidence" value="ECO:0007669"/>
    <property type="project" value="InterPro"/>
</dbReference>
<name>A0A2S4KPE6_9HYPO</name>
<reference evidence="7 8" key="1">
    <citation type="submission" date="2018-01" db="EMBL/GenBank/DDBJ databases">
        <title>Harnessing the power of phylogenomics to disentangle the directionality and signatures of interkingdom host jumping in the parasitic fungal genus Tolypocladium.</title>
        <authorList>
            <person name="Quandt C.A."/>
            <person name="Patterson W."/>
            <person name="Spatafora J.W."/>
        </authorList>
    </citation>
    <scope>NUCLEOTIDE SEQUENCE [LARGE SCALE GENOMIC DNA]</scope>
    <source>
        <strain evidence="7 8">NRBC 100945</strain>
    </source>
</reference>
<dbReference type="STRING" id="94208.A0A2S4KPE6"/>
<dbReference type="InterPro" id="IPR038753">
    <property type="entry name" value="NFKBIL1"/>
</dbReference>
<evidence type="ECO:0000256" key="3">
    <source>
        <dbReference type="ARBA" id="ARBA00022737"/>
    </source>
</evidence>
<keyword evidence="4" id="KW-0040">ANK repeat</keyword>
<comment type="subcellular location">
    <subcellularLocation>
        <location evidence="1">Nucleus</location>
    </subcellularLocation>
</comment>